<organism evidence="5 6">
    <name type="scientific">Rhizobium fredii</name>
    <name type="common">Sinorhizobium fredii</name>
    <dbReference type="NCBI Taxonomy" id="380"/>
    <lineage>
        <taxon>Bacteria</taxon>
        <taxon>Pseudomonadati</taxon>
        <taxon>Pseudomonadota</taxon>
        <taxon>Alphaproteobacteria</taxon>
        <taxon>Hyphomicrobiales</taxon>
        <taxon>Rhizobiaceae</taxon>
        <taxon>Sinorhizobium/Ensifer group</taxon>
        <taxon>Sinorhizobium</taxon>
    </lineage>
</organism>
<gene>
    <name evidence="5" type="ORF">NXT3_PB00494</name>
</gene>
<geneLocation type="plasmid" evidence="6">
    <name>psfrenxt3b</name>
</geneLocation>
<dbReference type="SUPFAM" id="SSF141868">
    <property type="entry name" value="EAL domain-like"/>
    <property type="match status" value="1"/>
</dbReference>
<dbReference type="SMART" id="SM00086">
    <property type="entry name" value="PAC"/>
    <property type="match status" value="2"/>
</dbReference>
<dbReference type="InterPro" id="IPR001633">
    <property type="entry name" value="EAL_dom"/>
</dbReference>
<dbReference type="Gene3D" id="3.30.450.20">
    <property type="entry name" value="PAS domain"/>
    <property type="match status" value="3"/>
</dbReference>
<evidence type="ECO:0000259" key="1">
    <source>
        <dbReference type="PROSITE" id="PS50112"/>
    </source>
</evidence>
<evidence type="ECO:0000259" key="4">
    <source>
        <dbReference type="PROSITE" id="PS50887"/>
    </source>
</evidence>
<dbReference type="InterPro" id="IPR035919">
    <property type="entry name" value="EAL_sf"/>
</dbReference>
<dbReference type="InterPro" id="IPR000014">
    <property type="entry name" value="PAS"/>
</dbReference>
<dbReference type="NCBIfam" id="TIGR00254">
    <property type="entry name" value="GGDEF"/>
    <property type="match status" value="1"/>
</dbReference>
<dbReference type="PROSITE" id="PS50883">
    <property type="entry name" value="EAL"/>
    <property type="match status" value="1"/>
</dbReference>
<dbReference type="FunFam" id="3.30.450.20:FF:000099">
    <property type="entry name" value="Sensory box sensor histidine kinase"/>
    <property type="match status" value="1"/>
</dbReference>
<feature type="domain" description="PAS" evidence="1">
    <location>
        <begin position="15"/>
        <end position="85"/>
    </location>
</feature>
<feature type="domain" description="PAC" evidence="2">
    <location>
        <begin position="342"/>
        <end position="394"/>
    </location>
</feature>
<dbReference type="SMART" id="SM00091">
    <property type="entry name" value="PAS"/>
    <property type="match status" value="3"/>
</dbReference>
<accession>A0A2L0HCE9</accession>
<name>A0A2L0HCE9_RHIFR</name>
<feature type="domain" description="PAC" evidence="2">
    <location>
        <begin position="216"/>
        <end position="268"/>
    </location>
</feature>
<feature type="domain" description="EAL" evidence="3">
    <location>
        <begin position="574"/>
        <end position="823"/>
    </location>
</feature>
<dbReference type="RefSeq" id="WP_104840634.1">
    <property type="nucleotide sequence ID" value="NZ_CP024309.1"/>
</dbReference>
<sequence length="828" mass="92241">MENTQLSVWEDFFQFDHALKVISDAVPQPIIVKDKHSRFRFLNNAACALLGRARSDLIGRTDHDILSAAEADRIRAMDQQVLETGEEFSFEEDITAADGTVRNLVTQKRRVELASGGSKEMLLVVTMLDMTACRRAEAELRASEEHYRSLIELHPQVPWTARPSGELLEVGPRWKEITGFEVADALGTERAKAVHADDVEDVERLWSRSLSTGDPLDVEFRLASAEGGHRWFRSRAAARKAGDGTIIRWYGILEDVDDRRRALEAVKESEARFRAIADDAPVMIWVTDENGAATYHSRLWLETTGQTTEQSRGLGWADAVHPEKRQEVEAGFEAAMRDRKPVRVEYRLRRADGTWAWVIDLGQPRFAFDGRFLGYVGIALDITDRRKAEVERLLAQKQMHHMARHDALTGLPNWQFLREEFECISDNIVPDTKIAILCLDLEGFKAVNEAYGRASGDLLLRRVADRLRNCVKQSDILCRLGSDDFVVLRTGIKSNDEARNLAQQLIDVVEVPYELAGSHVDLGVIVGLAAAPKGDQSIDELIQAADIALDQAKAGGRGTYVEYEPGMDTHLQAKQQIKVLLRQALANNALEVHYQPLVNLHTGRLTTCEALVRWPQSGRGQISPAEFIPVAEEAGLIGPLGECVLRQACTEAAKWPLDISVAVNLSPVQFDRRLAATVCDILKETGLNASRLELEITESVLLDECDRNFQILKELRQLGVKVAIDDFGTGYSSLSYLRSFRFDKIKIDRSFVSDLPAGKESLAILRAVAGIGRTLGITTTVEGVEAPDQLEIIKAEGFDEAQGYLFSRPLPAAQLLELMQSWGDKCSP</sequence>
<feature type="domain" description="PAS" evidence="1">
    <location>
        <begin position="143"/>
        <end position="213"/>
    </location>
</feature>
<dbReference type="AlphaFoldDB" id="A0A2L0HCE9"/>
<dbReference type="Gene3D" id="3.20.20.450">
    <property type="entry name" value="EAL domain"/>
    <property type="match status" value="1"/>
</dbReference>
<evidence type="ECO:0000313" key="6">
    <source>
        <dbReference type="Proteomes" id="UP000239340"/>
    </source>
</evidence>
<dbReference type="InterPro" id="IPR000160">
    <property type="entry name" value="GGDEF_dom"/>
</dbReference>
<dbReference type="Gene3D" id="3.30.70.270">
    <property type="match status" value="1"/>
</dbReference>
<proteinExistence type="predicted"/>
<dbReference type="Pfam" id="PF00563">
    <property type="entry name" value="EAL"/>
    <property type="match status" value="1"/>
</dbReference>
<dbReference type="SMART" id="SM00267">
    <property type="entry name" value="GGDEF"/>
    <property type="match status" value="1"/>
</dbReference>
<evidence type="ECO:0000259" key="3">
    <source>
        <dbReference type="PROSITE" id="PS50883"/>
    </source>
</evidence>
<dbReference type="PANTHER" id="PTHR44757">
    <property type="entry name" value="DIGUANYLATE CYCLASE DGCP"/>
    <property type="match status" value="1"/>
</dbReference>
<dbReference type="Pfam" id="PF08448">
    <property type="entry name" value="PAS_4"/>
    <property type="match status" value="1"/>
</dbReference>
<dbReference type="InterPro" id="IPR029787">
    <property type="entry name" value="Nucleotide_cyclase"/>
</dbReference>
<dbReference type="PROSITE" id="PS50113">
    <property type="entry name" value="PAC"/>
    <property type="match status" value="2"/>
</dbReference>
<dbReference type="InterPro" id="IPR043128">
    <property type="entry name" value="Rev_trsase/Diguanyl_cyclase"/>
</dbReference>
<dbReference type="NCBIfam" id="TIGR00229">
    <property type="entry name" value="sensory_box"/>
    <property type="match status" value="3"/>
</dbReference>
<dbReference type="InterPro" id="IPR000700">
    <property type="entry name" value="PAS-assoc_C"/>
</dbReference>
<protein>
    <submittedName>
        <fullName evidence="5">GGDEF/EAL/PAS domain-containing protein</fullName>
    </submittedName>
</protein>
<dbReference type="CDD" id="cd01949">
    <property type="entry name" value="GGDEF"/>
    <property type="match status" value="1"/>
</dbReference>
<dbReference type="EMBL" id="CP024309">
    <property type="protein sequence ID" value="AUX79145.1"/>
    <property type="molecule type" value="Genomic_DNA"/>
</dbReference>
<dbReference type="InterPro" id="IPR001610">
    <property type="entry name" value="PAC"/>
</dbReference>
<dbReference type="Proteomes" id="UP000239340">
    <property type="component" value="Plasmid pSfreNXT3b"/>
</dbReference>
<dbReference type="InterPro" id="IPR052155">
    <property type="entry name" value="Biofilm_reg_signaling"/>
</dbReference>
<dbReference type="Pfam" id="PF00990">
    <property type="entry name" value="GGDEF"/>
    <property type="match status" value="1"/>
</dbReference>
<evidence type="ECO:0000259" key="2">
    <source>
        <dbReference type="PROSITE" id="PS50113"/>
    </source>
</evidence>
<reference evidence="5 6" key="1">
    <citation type="submission" date="2017-10" db="EMBL/GenBank/DDBJ databases">
        <title>Analysis of the genome sequences of Rhizobium populations associated to common bean (phaseolus vulgaris).</title>
        <authorList>
            <person name="Bustos P."/>
            <person name="Santamaria R.I."/>
            <person name="Miranda-Sanchez F."/>
            <person name="Perez-Carrascal O."/>
            <person name="Juarez S."/>
            <person name="Lozano L."/>
            <person name="Martinez-Flores I."/>
            <person name="Vinuesa P."/>
            <person name="Martinez-Romero E."/>
            <person name="Cevallos M.A."/>
            <person name="Romero D."/>
            <person name="Davila G."/>
            <person name="Gonzalez V."/>
        </authorList>
    </citation>
    <scope>NUCLEOTIDE SEQUENCE [LARGE SCALE GENOMIC DNA]</scope>
    <source>
        <strain evidence="5 6">NXT3</strain>
        <plasmid evidence="6">Plasmid psfrenxt3b</plasmid>
    </source>
</reference>
<dbReference type="InterPro" id="IPR035965">
    <property type="entry name" value="PAS-like_dom_sf"/>
</dbReference>
<dbReference type="PROSITE" id="PS50887">
    <property type="entry name" value="GGDEF"/>
    <property type="match status" value="1"/>
</dbReference>
<dbReference type="SUPFAM" id="SSF55785">
    <property type="entry name" value="PYP-like sensor domain (PAS domain)"/>
    <property type="match status" value="3"/>
</dbReference>
<dbReference type="PROSITE" id="PS50112">
    <property type="entry name" value="PAS"/>
    <property type="match status" value="3"/>
</dbReference>
<dbReference type="Pfam" id="PF08447">
    <property type="entry name" value="PAS_3"/>
    <property type="match status" value="2"/>
</dbReference>
<feature type="domain" description="PAS" evidence="1">
    <location>
        <begin position="269"/>
        <end position="339"/>
    </location>
</feature>
<dbReference type="CDD" id="cd00130">
    <property type="entry name" value="PAS"/>
    <property type="match status" value="3"/>
</dbReference>
<dbReference type="SMART" id="SM00052">
    <property type="entry name" value="EAL"/>
    <property type="match status" value="1"/>
</dbReference>
<dbReference type="InterPro" id="IPR013656">
    <property type="entry name" value="PAS_4"/>
</dbReference>
<dbReference type="CDD" id="cd01948">
    <property type="entry name" value="EAL"/>
    <property type="match status" value="1"/>
</dbReference>
<evidence type="ECO:0000313" key="5">
    <source>
        <dbReference type="EMBL" id="AUX79145.1"/>
    </source>
</evidence>
<dbReference type="SUPFAM" id="SSF55073">
    <property type="entry name" value="Nucleotide cyclase"/>
    <property type="match status" value="1"/>
</dbReference>
<dbReference type="InterPro" id="IPR013655">
    <property type="entry name" value="PAS_fold_3"/>
</dbReference>
<dbReference type="PANTHER" id="PTHR44757:SF2">
    <property type="entry name" value="BIOFILM ARCHITECTURE MAINTENANCE PROTEIN MBAA"/>
    <property type="match status" value="1"/>
</dbReference>
<feature type="domain" description="GGDEF" evidence="4">
    <location>
        <begin position="432"/>
        <end position="565"/>
    </location>
</feature>
<keyword evidence="5" id="KW-0614">Plasmid</keyword>